<dbReference type="Gene3D" id="3.90.930.12">
    <property type="entry name" value="Ribosomal protein L6, alpha-beta domain"/>
    <property type="match status" value="2"/>
</dbReference>
<name>A0A9D1CGH5_AQUAO</name>
<comment type="function">
    <text evidence="4 6">This protein binds to the 23S rRNA, and is important in its secondary structure. It is located near the subunit interface in the base of the L7/L12 stalk, and near the tRNA binding site of the peptidyltransferase center.</text>
</comment>
<dbReference type="GO" id="GO:0002181">
    <property type="term" value="P:cytoplasmic translation"/>
    <property type="evidence" value="ECO:0007669"/>
    <property type="project" value="TreeGrafter"/>
</dbReference>
<evidence type="ECO:0000313" key="9">
    <source>
        <dbReference type="Proteomes" id="UP000606463"/>
    </source>
</evidence>
<dbReference type="InterPro" id="IPR019906">
    <property type="entry name" value="Ribosomal_uL6_bac-type"/>
</dbReference>
<evidence type="ECO:0000256" key="6">
    <source>
        <dbReference type="RuleBase" id="RU003870"/>
    </source>
</evidence>
<dbReference type="PANTHER" id="PTHR11655">
    <property type="entry name" value="60S/50S RIBOSOMAL PROTEIN L6/L9"/>
    <property type="match status" value="1"/>
</dbReference>
<comment type="similarity">
    <text evidence="1 4 5">Belongs to the universal ribosomal protein uL6 family.</text>
</comment>
<dbReference type="HAMAP" id="MF_01365_B">
    <property type="entry name" value="Ribosomal_uL6_B"/>
    <property type="match status" value="1"/>
</dbReference>
<dbReference type="Proteomes" id="UP000606463">
    <property type="component" value="Unassembled WGS sequence"/>
</dbReference>
<gene>
    <name evidence="4" type="primary">rplF</name>
    <name evidence="8" type="ORF">EYH37_04020</name>
</gene>
<proteinExistence type="inferred from homology"/>
<dbReference type="AlphaFoldDB" id="A0A9D1CGH5"/>
<evidence type="ECO:0000256" key="4">
    <source>
        <dbReference type="HAMAP-Rule" id="MF_01365"/>
    </source>
</evidence>
<dbReference type="InterPro" id="IPR000702">
    <property type="entry name" value="Ribosomal_uL6-like"/>
</dbReference>
<evidence type="ECO:0000256" key="5">
    <source>
        <dbReference type="RuleBase" id="RU003869"/>
    </source>
</evidence>
<dbReference type="InterPro" id="IPR036789">
    <property type="entry name" value="Ribosomal_uL6-like_a/b-dom_sf"/>
</dbReference>
<sequence>MSRLGKMPVVIPQGVKVNINENLDGVVVEVQGPKGKLEQKFHPTMYVYIDKWVNPKDGKEYEAIFVKPKENINPKTYGLTKKKIRALWGTTRALINNMVKGVTEGWKVILEIHGLGYKASVQGNTLELNLGYSHPIHYQIPDGIKISVVPNRQKKIDEIHVEGIDKYLVGQVAAIIRDFRRPDPYKGKGIRYADEVLRLKPGKAAKK</sequence>
<dbReference type="FunFam" id="3.90.930.12:FF:000001">
    <property type="entry name" value="50S ribosomal protein L6"/>
    <property type="match status" value="1"/>
</dbReference>
<evidence type="ECO:0000259" key="7">
    <source>
        <dbReference type="Pfam" id="PF00347"/>
    </source>
</evidence>
<keyword evidence="4 6" id="KW-0699">rRNA-binding</keyword>
<feature type="domain" description="Large ribosomal subunit protein uL6 alpha-beta" evidence="7">
    <location>
        <begin position="114"/>
        <end position="192"/>
    </location>
</feature>
<dbReference type="EMBL" id="DQVE01000043">
    <property type="protein sequence ID" value="HIP98513.1"/>
    <property type="molecule type" value="Genomic_DNA"/>
</dbReference>
<comment type="subunit">
    <text evidence="4">Part of the 50S ribosomal subunit.</text>
</comment>
<evidence type="ECO:0000256" key="3">
    <source>
        <dbReference type="ARBA" id="ARBA00023274"/>
    </source>
</evidence>
<comment type="caution">
    <text evidence="8">The sequence shown here is derived from an EMBL/GenBank/DDBJ whole genome shotgun (WGS) entry which is preliminary data.</text>
</comment>
<reference evidence="8" key="1">
    <citation type="journal article" date="2020" name="ISME J.">
        <title>Gammaproteobacteria mediating utilization of methyl-, sulfur- and petroleum organic compounds in deep ocean hydrothermal plumes.</title>
        <authorList>
            <person name="Zhou Z."/>
            <person name="Liu Y."/>
            <person name="Pan J."/>
            <person name="Cron B.R."/>
            <person name="Toner B.M."/>
            <person name="Anantharaman K."/>
            <person name="Breier J.A."/>
            <person name="Dick G.J."/>
            <person name="Li M."/>
        </authorList>
    </citation>
    <scope>NUCLEOTIDE SEQUENCE</scope>
    <source>
        <strain evidence="8">SZUA-1501</strain>
    </source>
</reference>
<organism evidence="8 9">
    <name type="scientific">Aquifex aeolicus</name>
    <dbReference type="NCBI Taxonomy" id="63363"/>
    <lineage>
        <taxon>Bacteria</taxon>
        <taxon>Pseudomonadati</taxon>
        <taxon>Aquificota</taxon>
        <taxon>Aquificia</taxon>
        <taxon>Aquificales</taxon>
        <taxon>Aquificaceae</taxon>
        <taxon>Aquifex</taxon>
    </lineage>
</organism>
<keyword evidence="3 4" id="KW-0687">Ribonucleoprotein</keyword>
<dbReference type="GO" id="GO:0003735">
    <property type="term" value="F:structural constituent of ribosome"/>
    <property type="evidence" value="ECO:0007669"/>
    <property type="project" value="UniProtKB-UniRule"/>
</dbReference>
<dbReference type="GO" id="GO:0019843">
    <property type="term" value="F:rRNA binding"/>
    <property type="evidence" value="ECO:0007669"/>
    <property type="project" value="UniProtKB-UniRule"/>
</dbReference>
<dbReference type="PROSITE" id="PS00525">
    <property type="entry name" value="RIBOSOMAL_L6_1"/>
    <property type="match status" value="1"/>
</dbReference>
<dbReference type="InterPro" id="IPR020040">
    <property type="entry name" value="Ribosomal_uL6_a/b-dom"/>
</dbReference>
<protein>
    <recommendedName>
        <fullName evidence="4">Large ribosomal subunit protein uL6</fullName>
    </recommendedName>
</protein>
<dbReference type="Pfam" id="PF00347">
    <property type="entry name" value="Ribosomal_L6"/>
    <property type="match status" value="1"/>
</dbReference>
<evidence type="ECO:0000256" key="1">
    <source>
        <dbReference type="ARBA" id="ARBA00009356"/>
    </source>
</evidence>
<keyword evidence="4 6" id="KW-0694">RNA-binding</keyword>
<dbReference type="PIRSF" id="PIRSF002162">
    <property type="entry name" value="Ribosomal_L6"/>
    <property type="match status" value="1"/>
</dbReference>
<keyword evidence="2 4" id="KW-0689">Ribosomal protein</keyword>
<evidence type="ECO:0000256" key="2">
    <source>
        <dbReference type="ARBA" id="ARBA00022980"/>
    </source>
</evidence>
<dbReference type="GO" id="GO:0022625">
    <property type="term" value="C:cytosolic large ribosomal subunit"/>
    <property type="evidence" value="ECO:0007669"/>
    <property type="project" value="UniProtKB-UniRule"/>
</dbReference>
<dbReference type="SUPFAM" id="SSF56053">
    <property type="entry name" value="Ribosomal protein L6"/>
    <property type="match status" value="2"/>
</dbReference>
<evidence type="ECO:0000313" key="8">
    <source>
        <dbReference type="EMBL" id="HIP98513.1"/>
    </source>
</evidence>
<dbReference type="PRINTS" id="PR00059">
    <property type="entry name" value="RIBOSOMALL6"/>
</dbReference>
<dbReference type="NCBIfam" id="TIGR03654">
    <property type="entry name" value="L6_bact"/>
    <property type="match status" value="1"/>
</dbReference>
<dbReference type="InterPro" id="IPR002358">
    <property type="entry name" value="Ribosomal_uL6_CS"/>
</dbReference>
<dbReference type="PANTHER" id="PTHR11655:SF14">
    <property type="entry name" value="LARGE RIBOSOMAL SUBUNIT PROTEIN UL6M"/>
    <property type="match status" value="1"/>
</dbReference>
<accession>A0A9D1CGH5</accession>